<proteinExistence type="predicted"/>
<evidence type="ECO:0000313" key="1">
    <source>
        <dbReference type="EMBL" id="CDW29005.1"/>
    </source>
</evidence>
<protein>
    <submittedName>
        <fullName evidence="1">Uncharacterized protein</fullName>
    </submittedName>
</protein>
<sequence>MVEWLVNYRYNLLCSTSSKGKMVNRNIPGYILVFSRWDIYML</sequence>
<accession>A0A0K2TT70</accession>
<reference evidence="1" key="1">
    <citation type="submission" date="2014-05" db="EMBL/GenBank/DDBJ databases">
        <authorList>
            <person name="Chronopoulou M."/>
        </authorList>
    </citation>
    <scope>NUCLEOTIDE SEQUENCE</scope>
    <source>
        <tissue evidence="1">Whole organism</tissue>
    </source>
</reference>
<dbReference type="EMBL" id="HACA01011644">
    <property type="protein sequence ID" value="CDW29005.1"/>
    <property type="molecule type" value="Transcribed_RNA"/>
</dbReference>
<name>A0A0K2TT70_LEPSM</name>
<feature type="non-terminal residue" evidence="1">
    <location>
        <position position="1"/>
    </location>
</feature>
<organism evidence="1">
    <name type="scientific">Lepeophtheirus salmonis</name>
    <name type="common">Salmon louse</name>
    <name type="synonym">Caligus salmonis</name>
    <dbReference type="NCBI Taxonomy" id="72036"/>
    <lineage>
        <taxon>Eukaryota</taxon>
        <taxon>Metazoa</taxon>
        <taxon>Ecdysozoa</taxon>
        <taxon>Arthropoda</taxon>
        <taxon>Crustacea</taxon>
        <taxon>Multicrustacea</taxon>
        <taxon>Hexanauplia</taxon>
        <taxon>Copepoda</taxon>
        <taxon>Siphonostomatoida</taxon>
        <taxon>Caligidae</taxon>
        <taxon>Lepeophtheirus</taxon>
    </lineage>
</organism>
<dbReference type="AlphaFoldDB" id="A0A0K2TT70"/>